<keyword evidence="4 9" id="KW-0812">Transmembrane</keyword>
<accession>A0A5R9GUZ3</accession>
<dbReference type="SMART" id="SM00116">
    <property type="entry name" value="CBS"/>
    <property type="match status" value="2"/>
</dbReference>
<keyword evidence="5 9" id="KW-0460">Magnesium</keyword>
<dbReference type="PANTHER" id="PTHR43773:SF1">
    <property type="entry name" value="MAGNESIUM TRANSPORTER MGTE"/>
    <property type="match status" value="1"/>
</dbReference>
<keyword evidence="9" id="KW-1003">Cell membrane</keyword>
<evidence type="ECO:0000256" key="2">
    <source>
        <dbReference type="ARBA" id="ARBA00009749"/>
    </source>
</evidence>
<dbReference type="SUPFAM" id="SSF158791">
    <property type="entry name" value="MgtE N-terminal domain-like"/>
    <property type="match status" value="1"/>
</dbReference>
<dbReference type="CDD" id="cd04606">
    <property type="entry name" value="CBS_pair_Mg_transporter"/>
    <property type="match status" value="1"/>
</dbReference>
<dbReference type="GO" id="GO:0046872">
    <property type="term" value="F:metal ion binding"/>
    <property type="evidence" value="ECO:0007669"/>
    <property type="project" value="UniProtKB-KW"/>
</dbReference>
<dbReference type="EMBL" id="VBRY01000001">
    <property type="protein sequence ID" value="TLS69268.1"/>
    <property type="molecule type" value="Genomic_DNA"/>
</dbReference>
<dbReference type="SUPFAM" id="SSF54631">
    <property type="entry name" value="CBS-domain pair"/>
    <property type="match status" value="1"/>
</dbReference>
<dbReference type="SUPFAM" id="SSF161093">
    <property type="entry name" value="MgtE membrane domain-like"/>
    <property type="match status" value="1"/>
</dbReference>
<evidence type="ECO:0000256" key="6">
    <source>
        <dbReference type="ARBA" id="ARBA00022989"/>
    </source>
</evidence>
<comment type="subunit">
    <text evidence="9">Homodimer.</text>
</comment>
<dbReference type="PROSITE" id="PS51371">
    <property type="entry name" value="CBS"/>
    <property type="match status" value="2"/>
</dbReference>
<dbReference type="Gene3D" id="1.25.60.10">
    <property type="entry name" value="MgtE N-terminal domain-like"/>
    <property type="match status" value="1"/>
</dbReference>
<name>A0A5R9GUZ3_9PROT</name>
<dbReference type="Pfam" id="PF00571">
    <property type="entry name" value="CBS"/>
    <property type="match status" value="2"/>
</dbReference>
<evidence type="ECO:0000256" key="5">
    <source>
        <dbReference type="ARBA" id="ARBA00022842"/>
    </source>
</evidence>
<evidence type="ECO:0000256" key="7">
    <source>
        <dbReference type="ARBA" id="ARBA00023136"/>
    </source>
</evidence>
<keyword evidence="7 9" id="KW-0472">Membrane</keyword>
<dbReference type="InterPro" id="IPR000644">
    <property type="entry name" value="CBS_dom"/>
</dbReference>
<dbReference type="Pfam" id="PF03448">
    <property type="entry name" value="MgtE_N"/>
    <property type="match status" value="1"/>
</dbReference>
<dbReference type="OrthoDB" id="9790355at2"/>
<evidence type="ECO:0000256" key="8">
    <source>
        <dbReference type="PROSITE-ProRule" id="PRU00703"/>
    </source>
</evidence>
<feature type="transmembrane region" description="Helical" evidence="9">
    <location>
        <begin position="391"/>
        <end position="413"/>
    </location>
</feature>
<evidence type="ECO:0000256" key="3">
    <source>
        <dbReference type="ARBA" id="ARBA00022448"/>
    </source>
</evidence>
<evidence type="ECO:0000313" key="12">
    <source>
        <dbReference type="Proteomes" id="UP000306585"/>
    </source>
</evidence>
<dbReference type="InterPro" id="IPR006668">
    <property type="entry name" value="Mg_transptr_MgtE_intracell_dom"/>
</dbReference>
<dbReference type="GO" id="GO:0015095">
    <property type="term" value="F:magnesium ion transmembrane transporter activity"/>
    <property type="evidence" value="ECO:0007669"/>
    <property type="project" value="UniProtKB-UniRule"/>
</dbReference>
<feature type="transmembrane region" description="Helical" evidence="9">
    <location>
        <begin position="289"/>
        <end position="308"/>
    </location>
</feature>
<evidence type="ECO:0000256" key="1">
    <source>
        <dbReference type="ARBA" id="ARBA00004141"/>
    </source>
</evidence>
<keyword evidence="9" id="KW-0479">Metal-binding</keyword>
<dbReference type="AlphaFoldDB" id="A0A5R9GUZ3"/>
<dbReference type="Pfam" id="PF01769">
    <property type="entry name" value="MgtE"/>
    <property type="match status" value="1"/>
</dbReference>
<keyword evidence="3 9" id="KW-0813">Transport</keyword>
<evidence type="ECO:0000256" key="4">
    <source>
        <dbReference type="ARBA" id="ARBA00022692"/>
    </source>
</evidence>
<dbReference type="InterPro" id="IPR046342">
    <property type="entry name" value="CBS_dom_sf"/>
</dbReference>
<proteinExistence type="inferred from homology"/>
<feature type="transmembrane region" description="Helical" evidence="9">
    <location>
        <begin position="425"/>
        <end position="452"/>
    </location>
</feature>
<comment type="caution">
    <text evidence="11">The sequence shown here is derived from an EMBL/GenBank/DDBJ whole genome shotgun (WGS) entry which is preliminary data.</text>
</comment>
<comment type="similarity">
    <text evidence="2 9">Belongs to the SLC41A transporter family.</text>
</comment>
<feature type="transmembrane region" description="Helical" evidence="9">
    <location>
        <begin position="362"/>
        <end position="385"/>
    </location>
</feature>
<dbReference type="NCBIfam" id="TIGR00400">
    <property type="entry name" value="mgtE"/>
    <property type="match status" value="1"/>
</dbReference>
<dbReference type="PANTHER" id="PTHR43773">
    <property type="entry name" value="MAGNESIUM TRANSPORTER MGTE"/>
    <property type="match status" value="1"/>
</dbReference>
<dbReference type="InterPro" id="IPR038076">
    <property type="entry name" value="MgtE_N_sf"/>
</dbReference>
<evidence type="ECO:0000259" key="10">
    <source>
        <dbReference type="PROSITE" id="PS51371"/>
    </source>
</evidence>
<feature type="transmembrane region" description="Helical" evidence="9">
    <location>
        <begin position="314"/>
        <end position="341"/>
    </location>
</feature>
<dbReference type="SMART" id="SM00924">
    <property type="entry name" value="MgtE_N"/>
    <property type="match status" value="1"/>
</dbReference>
<dbReference type="Proteomes" id="UP000306585">
    <property type="component" value="Unassembled WGS sequence"/>
</dbReference>
<comment type="subcellular location">
    <subcellularLocation>
        <location evidence="9">Cell membrane</location>
        <topology evidence="9">Multi-pass membrane protein</topology>
    </subcellularLocation>
    <subcellularLocation>
        <location evidence="1">Membrane</location>
        <topology evidence="1">Multi-pass membrane protein</topology>
    </subcellularLocation>
</comment>
<dbReference type="GO" id="GO:0005886">
    <property type="term" value="C:plasma membrane"/>
    <property type="evidence" value="ECO:0007669"/>
    <property type="project" value="UniProtKB-SubCell"/>
</dbReference>
<keyword evidence="12" id="KW-1185">Reference proteome</keyword>
<protein>
    <recommendedName>
        <fullName evidence="9">Magnesium transporter MgtE</fullName>
    </recommendedName>
</protein>
<organism evidence="11 12">
    <name type="scientific">Mariprofundus erugo</name>
    <dbReference type="NCBI Taxonomy" id="2528639"/>
    <lineage>
        <taxon>Bacteria</taxon>
        <taxon>Pseudomonadati</taxon>
        <taxon>Pseudomonadota</taxon>
        <taxon>Candidatius Mariprofundia</taxon>
        <taxon>Mariprofundales</taxon>
        <taxon>Mariprofundaceae</taxon>
        <taxon>Mariprofundus</taxon>
    </lineage>
</organism>
<keyword evidence="6 9" id="KW-1133">Transmembrane helix</keyword>
<evidence type="ECO:0000256" key="9">
    <source>
        <dbReference type="RuleBase" id="RU362011"/>
    </source>
</evidence>
<feature type="domain" description="CBS" evidence="10">
    <location>
        <begin position="142"/>
        <end position="204"/>
    </location>
</feature>
<sequence>MSDTHSNRPLLGSDDALQLAKWDEARLREILGGMHVSELADLLLSCRNDDQRRLLVEYIPDECLGEVLLELPEGVQEEVLAVFEPQEIEDVVEHLDSDDAADLLQAVDKEIADEVIGRLDPSERRDIAELLSHDEETAGGLMQSELFKVRGSWPVEKVLQVLRRFGREIENLNYVYVVDDDDLLVGVLSLHTLLFAEPEVMISLLAQTDFPRVMAGQDQEEVARLFEKYDVLAMPVVNASGELVGRITADDVIDVMREEATEDMYRLAALSDQDDLAESVSTTARRRGIWLAVNLLTAIAASVVISQFEATIAQVVALAVLMPIVASMGGIAGTQTLTVIVRGIALGRITFANARRALIKEVSVGLVSGGVFAVVMATVASLWFPELGMRLGAIIAVAMMVNLFAAGLAGSVIPLTLQRLDIDPALASGTILTTVTDVVGFFTFLGLATIFLV</sequence>
<dbReference type="InterPro" id="IPR006669">
    <property type="entry name" value="MgtE_transporter"/>
</dbReference>
<dbReference type="Gene3D" id="3.10.580.10">
    <property type="entry name" value="CBS-domain"/>
    <property type="match status" value="1"/>
</dbReference>
<dbReference type="InterPro" id="IPR006667">
    <property type="entry name" value="SLC41_membr_dom"/>
</dbReference>
<dbReference type="Gene3D" id="1.10.357.20">
    <property type="entry name" value="SLC41 divalent cation transporters, integral membrane domain"/>
    <property type="match status" value="1"/>
</dbReference>
<gene>
    <name evidence="11" type="primary">mgtE</name>
    <name evidence="11" type="ORF">FEF65_00495</name>
</gene>
<keyword evidence="8" id="KW-0129">CBS domain</keyword>
<evidence type="ECO:0000313" key="11">
    <source>
        <dbReference type="EMBL" id="TLS69268.1"/>
    </source>
</evidence>
<feature type="domain" description="CBS" evidence="10">
    <location>
        <begin position="206"/>
        <end position="262"/>
    </location>
</feature>
<comment type="function">
    <text evidence="9">Acts as a magnesium transporter.</text>
</comment>
<dbReference type="InterPro" id="IPR036739">
    <property type="entry name" value="SLC41_membr_dom_sf"/>
</dbReference>
<reference evidence="11 12" key="1">
    <citation type="journal article" date="2019" name="Appl. Environ. Microbiol.">
        <title>Environmental Evidence and Genomic Insight of Iron-oxidizing Bacteria Preference Towards More Corrosion Resistant Stainless Steel at Higher Salinities.</title>
        <authorList>
            <person name="Garrison C.E."/>
            <person name="Price K.A."/>
            <person name="Field E.K."/>
        </authorList>
    </citation>
    <scope>NUCLEOTIDE SEQUENCE [LARGE SCALE GENOMIC DNA]</scope>
    <source>
        <strain evidence="11 12">P3</strain>
    </source>
</reference>